<dbReference type="EMBL" id="NBSK02000003">
    <property type="protein sequence ID" value="KAJ0217760.1"/>
    <property type="molecule type" value="Genomic_DNA"/>
</dbReference>
<dbReference type="InterPro" id="IPR036354">
    <property type="entry name" value="Prot_inh_pot1_sf"/>
</dbReference>
<dbReference type="GO" id="GO:0009611">
    <property type="term" value="P:response to wounding"/>
    <property type="evidence" value="ECO:0007669"/>
    <property type="project" value="InterPro"/>
</dbReference>
<gene>
    <name evidence="4" type="ORF">LSAT_V11C300150800</name>
</gene>
<keyword evidence="3" id="KW-0722">Serine protease inhibitor</keyword>
<dbReference type="SUPFAM" id="SSF54654">
    <property type="entry name" value="CI-2 family of serine protease inhibitors"/>
    <property type="match status" value="1"/>
</dbReference>
<dbReference type="AlphaFoldDB" id="A0A9R1W3J7"/>
<reference evidence="4 5" key="1">
    <citation type="journal article" date="2017" name="Nat. Commun.">
        <title>Genome assembly with in vitro proximity ligation data and whole-genome triplication in lettuce.</title>
        <authorList>
            <person name="Reyes-Chin-Wo S."/>
            <person name="Wang Z."/>
            <person name="Yang X."/>
            <person name="Kozik A."/>
            <person name="Arikit S."/>
            <person name="Song C."/>
            <person name="Xia L."/>
            <person name="Froenicke L."/>
            <person name="Lavelle D.O."/>
            <person name="Truco M.J."/>
            <person name="Xia R."/>
            <person name="Zhu S."/>
            <person name="Xu C."/>
            <person name="Xu H."/>
            <person name="Xu X."/>
            <person name="Cox K."/>
            <person name="Korf I."/>
            <person name="Meyers B.C."/>
            <person name="Michelmore R.W."/>
        </authorList>
    </citation>
    <scope>NUCLEOTIDE SEQUENCE [LARGE SCALE GENOMIC DNA]</scope>
    <source>
        <strain evidence="5">cv. Salinas</strain>
        <tissue evidence="4">Seedlings</tissue>
    </source>
</reference>
<dbReference type="Gene3D" id="3.30.10.10">
    <property type="entry name" value="Trypsin Inhibitor V, subunit A"/>
    <property type="match status" value="1"/>
</dbReference>
<evidence type="ECO:0000313" key="5">
    <source>
        <dbReference type="Proteomes" id="UP000235145"/>
    </source>
</evidence>
<dbReference type="Proteomes" id="UP000235145">
    <property type="component" value="Unassembled WGS sequence"/>
</dbReference>
<evidence type="ECO:0000256" key="2">
    <source>
        <dbReference type="ARBA" id="ARBA00022690"/>
    </source>
</evidence>
<comment type="similarity">
    <text evidence="1">Belongs to the protease inhibitor I13 (potato type I serine protease inhibitor) family.</text>
</comment>
<dbReference type="GO" id="GO:0004867">
    <property type="term" value="F:serine-type endopeptidase inhibitor activity"/>
    <property type="evidence" value="ECO:0007669"/>
    <property type="project" value="UniProtKB-KW"/>
</dbReference>
<dbReference type="PROSITE" id="PS00285">
    <property type="entry name" value="POTATO_INHIBITOR"/>
    <property type="match status" value="1"/>
</dbReference>
<evidence type="ECO:0000256" key="1">
    <source>
        <dbReference type="ARBA" id="ARBA00008210"/>
    </source>
</evidence>
<dbReference type="Pfam" id="PF00280">
    <property type="entry name" value="potato_inhibit"/>
    <property type="match status" value="1"/>
</dbReference>
<keyword evidence="2" id="KW-0646">Protease inhibitor</keyword>
<proteinExistence type="inferred from homology"/>
<name>A0A9R1W3J7_LACSA</name>
<accession>A0A9R1W3J7</accession>
<evidence type="ECO:0000256" key="3">
    <source>
        <dbReference type="ARBA" id="ARBA00022900"/>
    </source>
</evidence>
<organism evidence="4 5">
    <name type="scientific">Lactuca sativa</name>
    <name type="common">Garden lettuce</name>
    <dbReference type="NCBI Taxonomy" id="4236"/>
    <lineage>
        <taxon>Eukaryota</taxon>
        <taxon>Viridiplantae</taxon>
        <taxon>Streptophyta</taxon>
        <taxon>Embryophyta</taxon>
        <taxon>Tracheophyta</taxon>
        <taxon>Spermatophyta</taxon>
        <taxon>Magnoliopsida</taxon>
        <taxon>eudicotyledons</taxon>
        <taxon>Gunneridae</taxon>
        <taxon>Pentapetalae</taxon>
        <taxon>asterids</taxon>
        <taxon>campanulids</taxon>
        <taxon>Asterales</taxon>
        <taxon>Asteraceae</taxon>
        <taxon>Cichorioideae</taxon>
        <taxon>Cichorieae</taxon>
        <taxon>Lactucinae</taxon>
        <taxon>Lactuca</taxon>
    </lineage>
</organism>
<dbReference type="InterPro" id="IPR000864">
    <property type="entry name" value="Prot_inh_pot1"/>
</dbReference>
<protein>
    <submittedName>
        <fullName evidence="4">Uncharacterized protein</fullName>
    </submittedName>
</protein>
<sequence>MIEICRHYGFCFLKSKPQYFPQLDITLRNSKTSWPELVGEDGDCAVTTIEKENKLVNAQTILEGTIILQIYICDRNENLKRVGYEGHLGLKKVRLEEARITYKILEGVIEEMASRLGLNS</sequence>
<comment type="caution">
    <text evidence="4">The sequence shown here is derived from an EMBL/GenBank/DDBJ whole genome shotgun (WGS) entry which is preliminary data.</text>
</comment>
<evidence type="ECO:0000313" key="4">
    <source>
        <dbReference type="EMBL" id="KAJ0217760.1"/>
    </source>
</evidence>
<keyword evidence="5" id="KW-1185">Reference proteome</keyword>